<protein>
    <recommendedName>
        <fullName evidence="3">RNA-directed DNA polymerase from transposon X-element</fullName>
    </recommendedName>
</protein>
<evidence type="ECO:0000313" key="1">
    <source>
        <dbReference type="EMBL" id="GBM54399.1"/>
    </source>
</evidence>
<comment type="caution">
    <text evidence="1">The sequence shown here is derived from an EMBL/GenBank/DDBJ whole genome shotgun (WGS) entry which is preliminary data.</text>
</comment>
<dbReference type="Proteomes" id="UP000499080">
    <property type="component" value="Unassembled WGS sequence"/>
</dbReference>
<dbReference type="AlphaFoldDB" id="A0A4Y2GNQ1"/>
<keyword evidence="2" id="KW-1185">Reference proteome</keyword>
<evidence type="ECO:0000313" key="2">
    <source>
        <dbReference type="Proteomes" id="UP000499080"/>
    </source>
</evidence>
<dbReference type="EMBL" id="BGPR01001457">
    <property type="protein sequence ID" value="GBM54399.1"/>
    <property type="molecule type" value="Genomic_DNA"/>
</dbReference>
<dbReference type="OrthoDB" id="6437545at2759"/>
<evidence type="ECO:0008006" key="3">
    <source>
        <dbReference type="Google" id="ProtNLM"/>
    </source>
</evidence>
<sequence length="233" mass="26897">MDTTEEVDDCISEFTCCITTAINLFTKVQLIKGSFRQLPQFILDKIKIKNRLRKLYKQTFYPPFKRKAYKLQKQIHKFIEDFDNNRWSETIQGINPEDNTLYDMNRKLSKKFIPTAPILDTDGMEYTPLGKANAFSYSLENSFQENPEPYCNSHINKVNLTINKYLGSLNTCSSPSIFSPQEVVNLIKKINLRKATGPNGVSNKALRILTLNAVTHLIKIFNKRLALHHFRAS</sequence>
<name>A0A4Y2GNQ1_ARAVE</name>
<proteinExistence type="predicted"/>
<accession>A0A4Y2GNQ1</accession>
<reference evidence="1 2" key="1">
    <citation type="journal article" date="2019" name="Sci. Rep.">
        <title>Orb-weaving spider Araneus ventricosus genome elucidates the spidroin gene catalogue.</title>
        <authorList>
            <person name="Kono N."/>
            <person name="Nakamura H."/>
            <person name="Ohtoshi R."/>
            <person name="Moran D.A.P."/>
            <person name="Shinohara A."/>
            <person name="Yoshida Y."/>
            <person name="Fujiwara M."/>
            <person name="Mori M."/>
            <person name="Tomita M."/>
            <person name="Arakawa K."/>
        </authorList>
    </citation>
    <scope>NUCLEOTIDE SEQUENCE [LARGE SCALE GENOMIC DNA]</scope>
</reference>
<organism evidence="1 2">
    <name type="scientific">Araneus ventricosus</name>
    <name type="common">Orbweaver spider</name>
    <name type="synonym">Epeira ventricosa</name>
    <dbReference type="NCBI Taxonomy" id="182803"/>
    <lineage>
        <taxon>Eukaryota</taxon>
        <taxon>Metazoa</taxon>
        <taxon>Ecdysozoa</taxon>
        <taxon>Arthropoda</taxon>
        <taxon>Chelicerata</taxon>
        <taxon>Arachnida</taxon>
        <taxon>Araneae</taxon>
        <taxon>Araneomorphae</taxon>
        <taxon>Entelegynae</taxon>
        <taxon>Araneoidea</taxon>
        <taxon>Araneidae</taxon>
        <taxon>Araneus</taxon>
    </lineage>
</organism>
<gene>
    <name evidence="1" type="ORF">AVEN_83006_1</name>
</gene>